<dbReference type="AlphaFoldDB" id="A0A7E4V637"/>
<evidence type="ECO:0000313" key="5">
    <source>
        <dbReference type="WBParaSite" id="Pan_g17006.t1"/>
    </source>
</evidence>
<name>A0A7E4V637_PANRE</name>
<accession>A0A7E4V637</accession>
<dbReference type="Pfam" id="PF00337">
    <property type="entry name" value="Gal-bind_lectin"/>
    <property type="match status" value="1"/>
</dbReference>
<evidence type="ECO:0000256" key="2">
    <source>
        <dbReference type="RuleBase" id="RU102079"/>
    </source>
</evidence>
<reference evidence="5" key="2">
    <citation type="submission" date="2020-10" db="UniProtKB">
        <authorList>
            <consortium name="WormBaseParasite"/>
        </authorList>
    </citation>
    <scope>IDENTIFICATION</scope>
</reference>
<sequence length="214" mass="24333">MHLIEHPCIPFSTPIYEGFSHDSKVHIHGHSFHGPEEHFVVEFFAGPDIALHIVFGFGCDPHIRINSMVGGCWQHEERHHNHVCVGEHFHLKIKNEHHHFKIKVNGHDVCKFHHRIPAHAINSMGIRGAIDVHKIHFEDFHHHNHGGGFGGYPGSGVYPTPGLYPGQGAYPAPVMMAPPPVVVVEEGHHHGHHHHHHGILHDLFHPHHHHHHHH</sequence>
<organism evidence="4 5">
    <name type="scientific">Panagrellus redivivus</name>
    <name type="common">Microworm</name>
    <dbReference type="NCBI Taxonomy" id="6233"/>
    <lineage>
        <taxon>Eukaryota</taxon>
        <taxon>Metazoa</taxon>
        <taxon>Ecdysozoa</taxon>
        <taxon>Nematoda</taxon>
        <taxon>Chromadorea</taxon>
        <taxon>Rhabditida</taxon>
        <taxon>Tylenchina</taxon>
        <taxon>Panagrolaimomorpha</taxon>
        <taxon>Panagrolaimoidea</taxon>
        <taxon>Panagrolaimidae</taxon>
        <taxon>Panagrellus</taxon>
    </lineage>
</organism>
<evidence type="ECO:0000259" key="3">
    <source>
        <dbReference type="PROSITE" id="PS51304"/>
    </source>
</evidence>
<dbReference type="Gene3D" id="2.60.120.200">
    <property type="match status" value="1"/>
</dbReference>
<evidence type="ECO:0000313" key="4">
    <source>
        <dbReference type="Proteomes" id="UP000492821"/>
    </source>
</evidence>
<proteinExistence type="predicted"/>
<dbReference type="PROSITE" id="PS51304">
    <property type="entry name" value="GALECTIN"/>
    <property type="match status" value="1"/>
</dbReference>
<keyword evidence="4" id="KW-1185">Reference proteome</keyword>
<dbReference type="PANTHER" id="PTHR11346">
    <property type="entry name" value="GALECTIN"/>
    <property type="match status" value="1"/>
</dbReference>
<reference evidence="4" key="1">
    <citation type="journal article" date="2013" name="Genetics">
        <title>The draft genome and transcriptome of Panagrellus redivivus are shaped by the harsh demands of a free-living lifestyle.</title>
        <authorList>
            <person name="Srinivasan J."/>
            <person name="Dillman A.R."/>
            <person name="Macchietto M.G."/>
            <person name="Heikkinen L."/>
            <person name="Lakso M."/>
            <person name="Fracchia K.M."/>
            <person name="Antoshechkin I."/>
            <person name="Mortazavi A."/>
            <person name="Wong G."/>
            <person name="Sternberg P.W."/>
        </authorList>
    </citation>
    <scope>NUCLEOTIDE SEQUENCE [LARGE SCALE GENOMIC DNA]</scope>
    <source>
        <strain evidence="4">MT8872</strain>
    </source>
</reference>
<protein>
    <recommendedName>
        <fullName evidence="2">Galectin</fullName>
    </recommendedName>
</protein>
<dbReference type="InterPro" id="IPR001079">
    <property type="entry name" value="Galectin_CRD"/>
</dbReference>
<evidence type="ECO:0000256" key="1">
    <source>
        <dbReference type="ARBA" id="ARBA00022734"/>
    </source>
</evidence>
<dbReference type="GO" id="GO:0030246">
    <property type="term" value="F:carbohydrate binding"/>
    <property type="evidence" value="ECO:0007669"/>
    <property type="project" value="UniProtKB-UniRule"/>
</dbReference>
<dbReference type="SUPFAM" id="SSF49899">
    <property type="entry name" value="Concanavalin A-like lectins/glucanases"/>
    <property type="match status" value="1"/>
</dbReference>
<keyword evidence="1 2" id="KW-0430">Lectin</keyword>
<dbReference type="InterPro" id="IPR013320">
    <property type="entry name" value="ConA-like_dom_sf"/>
</dbReference>
<dbReference type="PANTHER" id="PTHR11346:SF172">
    <property type="entry name" value="GALECTIN"/>
    <property type="match status" value="1"/>
</dbReference>
<dbReference type="CDD" id="cd00070">
    <property type="entry name" value="GLECT"/>
    <property type="match status" value="1"/>
</dbReference>
<feature type="domain" description="Galectin" evidence="3">
    <location>
        <begin position="11"/>
        <end position="138"/>
    </location>
</feature>
<dbReference type="InterPro" id="IPR044156">
    <property type="entry name" value="Galectin-like"/>
</dbReference>
<dbReference type="Proteomes" id="UP000492821">
    <property type="component" value="Unassembled WGS sequence"/>
</dbReference>
<dbReference type="SMART" id="SM00276">
    <property type="entry name" value="GLECT"/>
    <property type="match status" value="1"/>
</dbReference>
<dbReference type="SMART" id="SM00908">
    <property type="entry name" value="Gal-bind_lectin"/>
    <property type="match status" value="1"/>
</dbReference>
<dbReference type="GO" id="GO:0016936">
    <property type="term" value="F:galactoside binding"/>
    <property type="evidence" value="ECO:0007669"/>
    <property type="project" value="TreeGrafter"/>
</dbReference>
<dbReference type="WBParaSite" id="Pan_g17006.t1">
    <property type="protein sequence ID" value="Pan_g17006.t1"/>
    <property type="gene ID" value="Pan_g17006"/>
</dbReference>